<feature type="transmembrane region" description="Helical" evidence="1">
    <location>
        <begin position="125"/>
        <end position="158"/>
    </location>
</feature>
<reference evidence="3" key="1">
    <citation type="submission" date="2017-03" db="EMBL/GenBank/DDBJ databases">
        <authorList>
            <person name="Lund M.B."/>
        </authorList>
    </citation>
    <scope>NUCLEOTIDE SEQUENCE [LARGE SCALE GENOMIC DNA]</scope>
</reference>
<evidence type="ECO:0000313" key="3">
    <source>
        <dbReference type="Proteomes" id="UP000219994"/>
    </source>
</evidence>
<sequence>MTTHATIRTSAHASDGLGRAVSGAFSLMAWRPGYKVATVVWSLQILIFAYAINYAVVATLPTEQIPPGLLASLLPEATGSYVLASIPVYGAPVFIVVGAMMTASEYRWGVLQTLLARFSNRTSFLLGRWIVLVSLAAIIAVLSIVLSVVASVVVALMLGEPVAFPSFAEYIVEFLAGTLMVVALATFGFFLGVLTRNVMVAAAIGIAWTIGVETLLVGSLAGILSFFEALRSGLLTINAGSLSTAIAESTGLDVSSTFGATTAVSGGVAAGVLGVWTIVTLIGSIVLFRRRDVS</sequence>
<feature type="transmembrane region" description="Helical" evidence="1">
    <location>
        <begin position="36"/>
        <end position="60"/>
    </location>
</feature>
<feature type="transmembrane region" description="Helical" evidence="1">
    <location>
        <begin position="80"/>
        <end position="104"/>
    </location>
</feature>
<feature type="transmembrane region" description="Helical" evidence="1">
    <location>
        <begin position="206"/>
        <end position="227"/>
    </location>
</feature>
<feature type="transmembrane region" description="Helical" evidence="1">
    <location>
        <begin position="268"/>
        <end position="288"/>
    </location>
</feature>
<proteinExistence type="predicted"/>
<dbReference type="AlphaFoldDB" id="A0A2A6FVC2"/>
<dbReference type="Proteomes" id="UP000219994">
    <property type="component" value="Unassembled WGS sequence"/>
</dbReference>
<dbReference type="EMBL" id="NAEP01000016">
    <property type="protein sequence ID" value="PDQ36393.1"/>
    <property type="molecule type" value="Genomic_DNA"/>
</dbReference>
<comment type="caution">
    <text evidence="2">The sequence shown here is derived from an EMBL/GenBank/DDBJ whole genome shotgun (WGS) entry which is preliminary data.</text>
</comment>
<organism evidence="2 3">
    <name type="scientific">Candidatus Lumbricidiphila eiseniae</name>
    <dbReference type="NCBI Taxonomy" id="1969409"/>
    <lineage>
        <taxon>Bacteria</taxon>
        <taxon>Bacillati</taxon>
        <taxon>Actinomycetota</taxon>
        <taxon>Actinomycetes</taxon>
        <taxon>Micrococcales</taxon>
        <taxon>Microbacteriaceae</taxon>
        <taxon>Candidatus Lumbricidiphila</taxon>
    </lineage>
</organism>
<keyword evidence="1" id="KW-0472">Membrane</keyword>
<evidence type="ECO:0000313" key="2">
    <source>
        <dbReference type="EMBL" id="PDQ36393.1"/>
    </source>
</evidence>
<protein>
    <recommendedName>
        <fullName evidence="4">ABC transporter permease</fullName>
    </recommendedName>
</protein>
<keyword evidence="1" id="KW-1133">Transmembrane helix</keyword>
<evidence type="ECO:0008006" key="4">
    <source>
        <dbReference type="Google" id="ProtNLM"/>
    </source>
</evidence>
<accession>A0A2A6FVC2</accession>
<name>A0A2A6FVC2_9MICO</name>
<keyword evidence="1" id="KW-0812">Transmembrane</keyword>
<evidence type="ECO:0000256" key="1">
    <source>
        <dbReference type="SAM" id="Phobius"/>
    </source>
</evidence>
<gene>
    <name evidence="2" type="ORF">B5766_01020</name>
</gene>
<feature type="transmembrane region" description="Helical" evidence="1">
    <location>
        <begin position="170"/>
        <end position="194"/>
    </location>
</feature>